<comment type="caution">
    <text evidence="2">The sequence shown here is derived from an EMBL/GenBank/DDBJ whole genome shotgun (WGS) entry which is preliminary data.</text>
</comment>
<name>J9ECR6_WUCBA</name>
<evidence type="ECO:0000313" key="2">
    <source>
        <dbReference type="EMBL" id="EJW74832.1"/>
    </source>
</evidence>
<feature type="non-terminal residue" evidence="2">
    <location>
        <position position="214"/>
    </location>
</feature>
<reference evidence="3" key="1">
    <citation type="submission" date="2012-08" db="EMBL/GenBank/DDBJ databases">
        <title>The Genome Sequence of Wuchereria bancrofti.</title>
        <authorList>
            <person name="Nutman T.B."/>
            <person name="Fink D.L."/>
            <person name="Russ C."/>
            <person name="Young S."/>
            <person name="Zeng Q."/>
            <person name="Koehrsen M."/>
            <person name="Alvarado L."/>
            <person name="Berlin A."/>
            <person name="Chapman S.B."/>
            <person name="Chen Z."/>
            <person name="Freedman E."/>
            <person name="Gellesch M."/>
            <person name="Goldberg J."/>
            <person name="Griggs A."/>
            <person name="Gujja S."/>
            <person name="Heilman E.R."/>
            <person name="Heiman D."/>
            <person name="Hepburn T."/>
            <person name="Howarth C."/>
            <person name="Jen D."/>
            <person name="Larson L."/>
            <person name="Lewis B."/>
            <person name="Mehta T."/>
            <person name="Park D."/>
            <person name="Pearson M."/>
            <person name="Roberts A."/>
            <person name="Saif S."/>
            <person name="Shea T."/>
            <person name="Shenoy N."/>
            <person name="Sisk P."/>
            <person name="Stolte C."/>
            <person name="Sykes S."/>
            <person name="Walk T."/>
            <person name="White J."/>
            <person name="Yandava C."/>
            <person name="Haas B."/>
            <person name="Henn M.R."/>
            <person name="Nusbaum C."/>
            <person name="Birren B."/>
        </authorList>
    </citation>
    <scope>NUCLEOTIDE SEQUENCE [LARGE SCALE GENOMIC DNA]</scope>
    <source>
        <strain evidence="3">NA</strain>
    </source>
</reference>
<organism evidence="2 3">
    <name type="scientific">Wuchereria bancrofti</name>
    <dbReference type="NCBI Taxonomy" id="6293"/>
    <lineage>
        <taxon>Eukaryota</taxon>
        <taxon>Metazoa</taxon>
        <taxon>Ecdysozoa</taxon>
        <taxon>Nematoda</taxon>
        <taxon>Chromadorea</taxon>
        <taxon>Rhabditida</taxon>
        <taxon>Spirurina</taxon>
        <taxon>Spiruromorpha</taxon>
        <taxon>Filarioidea</taxon>
        <taxon>Onchocercidae</taxon>
        <taxon>Wuchereria</taxon>
    </lineage>
</organism>
<protein>
    <submittedName>
        <fullName evidence="2">Uncharacterized protein</fullName>
    </submittedName>
</protein>
<feature type="compositionally biased region" description="Basic and acidic residues" evidence="1">
    <location>
        <begin position="31"/>
        <end position="45"/>
    </location>
</feature>
<accession>J9ECR6</accession>
<dbReference type="EMBL" id="ADBV01011514">
    <property type="protein sequence ID" value="EJW74832.1"/>
    <property type="molecule type" value="Genomic_DNA"/>
</dbReference>
<dbReference type="AlphaFoldDB" id="J9ECR6"/>
<evidence type="ECO:0000256" key="1">
    <source>
        <dbReference type="SAM" id="MobiDB-lite"/>
    </source>
</evidence>
<gene>
    <name evidence="2" type="ORF">WUBG_14262</name>
</gene>
<proteinExistence type="predicted"/>
<dbReference type="Proteomes" id="UP000004810">
    <property type="component" value="Unassembled WGS sequence"/>
</dbReference>
<feature type="region of interest" description="Disordered" evidence="1">
    <location>
        <begin position="125"/>
        <end position="144"/>
    </location>
</feature>
<evidence type="ECO:0000313" key="3">
    <source>
        <dbReference type="Proteomes" id="UP000004810"/>
    </source>
</evidence>
<sequence length="214" mass="24407">MVVVSGVEDGAGTSSGRDVLLALQKYQAKRKQIEEEEARRRREGLLSDEEDTSMDDVFIPARLRKKEKMHRRALLKQVLHAKGGAPDVDTEKEDLEFFERKRRKKEEERKAEEAKKSLLEKHNELLEAEIGDKDSEKKKREEEQKLLESVAPGTALMAVAEIAKGVRYDESIKTSWRPPRHILAVSDEEHATMRRKKGILVDGENVPPPIGSFI</sequence>
<feature type="region of interest" description="Disordered" evidence="1">
    <location>
        <begin position="29"/>
        <end position="51"/>
    </location>
</feature>